<dbReference type="Proteomes" id="UP000006693">
    <property type="component" value="Chromosome 2"/>
</dbReference>
<dbReference type="HOGENOM" id="CLU_1913134_0_0_4"/>
<name>A0A0H2WD02_BURMA</name>
<feature type="region of interest" description="Disordered" evidence="1">
    <location>
        <begin position="1"/>
        <end position="132"/>
    </location>
</feature>
<accession>A0A0H2WD02</accession>
<protein>
    <submittedName>
        <fullName evidence="2">Uncharacterized protein</fullName>
    </submittedName>
</protein>
<keyword evidence="3" id="KW-1185">Reference proteome</keyword>
<sequence>MPGGDAVFPVTWKGTGSHGRSAEQRAVGQPAEARGARATRQQCGRRADGVQHGARDQRGAGHGGRHERMGGRHVPVLRRARDRAARRRDARRRARRGARRGSPGHMGAGQDGAAGRREARQGARSRRAQDRP</sequence>
<gene>
    <name evidence="2" type="ordered locus">BMAA1267</name>
</gene>
<reference evidence="2 3" key="1">
    <citation type="journal article" date="2004" name="Proc. Natl. Acad. Sci. U.S.A.">
        <title>Structural flexibility in the Burkholderia mallei genome.</title>
        <authorList>
            <person name="Nierman W.C."/>
            <person name="DeShazer D."/>
            <person name="Kim H.S."/>
            <person name="Tettelin H."/>
            <person name="Nelson K.E."/>
            <person name="Feldblyum T."/>
            <person name="Ulrich R.L."/>
            <person name="Ronning C.M."/>
            <person name="Brinkac L.M."/>
            <person name="Daugherty S.C."/>
            <person name="Davidsen T.D."/>
            <person name="Deboy R.T."/>
            <person name="Dimitrov G."/>
            <person name="Dodson R.J."/>
            <person name="Durkin A.S."/>
            <person name="Gwinn M.L."/>
            <person name="Haft D.H."/>
            <person name="Khouri H."/>
            <person name="Kolonay J.F."/>
            <person name="Madupu R."/>
            <person name="Mohammoud Y."/>
            <person name="Nelson W.C."/>
            <person name="Radune D."/>
            <person name="Romero C.M."/>
            <person name="Sarria S."/>
            <person name="Selengut J."/>
            <person name="Shamblin C."/>
            <person name="Sullivan S.A."/>
            <person name="White O."/>
            <person name="Yu Y."/>
            <person name="Zafar N."/>
            <person name="Zhou L."/>
            <person name="Fraser C.M."/>
        </authorList>
    </citation>
    <scope>NUCLEOTIDE SEQUENCE [LARGE SCALE GENOMIC DNA]</scope>
    <source>
        <strain evidence="2 3">ATCC 23344</strain>
    </source>
</reference>
<evidence type="ECO:0000313" key="2">
    <source>
        <dbReference type="EMBL" id="AAU46396.1"/>
    </source>
</evidence>
<feature type="compositionally biased region" description="Basic and acidic residues" evidence="1">
    <location>
        <begin position="114"/>
        <end position="132"/>
    </location>
</feature>
<dbReference type="AlphaFoldDB" id="A0A0H2WD02"/>
<dbReference type="EMBL" id="CP000011">
    <property type="protein sequence ID" value="AAU46396.1"/>
    <property type="molecule type" value="Genomic_DNA"/>
</dbReference>
<feature type="compositionally biased region" description="Basic and acidic residues" evidence="1">
    <location>
        <begin position="45"/>
        <end position="70"/>
    </location>
</feature>
<evidence type="ECO:0000256" key="1">
    <source>
        <dbReference type="SAM" id="MobiDB-lite"/>
    </source>
</evidence>
<dbReference type="KEGG" id="bma:BMAA1267"/>
<organism evidence="2 3">
    <name type="scientific">Burkholderia mallei (strain ATCC 23344)</name>
    <dbReference type="NCBI Taxonomy" id="243160"/>
    <lineage>
        <taxon>Bacteria</taxon>
        <taxon>Pseudomonadati</taxon>
        <taxon>Pseudomonadota</taxon>
        <taxon>Betaproteobacteria</taxon>
        <taxon>Burkholderiales</taxon>
        <taxon>Burkholderiaceae</taxon>
        <taxon>Burkholderia</taxon>
        <taxon>pseudomallei group</taxon>
    </lineage>
</organism>
<feature type="compositionally biased region" description="Basic residues" evidence="1">
    <location>
        <begin position="75"/>
        <end position="99"/>
    </location>
</feature>
<evidence type="ECO:0000313" key="3">
    <source>
        <dbReference type="Proteomes" id="UP000006693"/>
    </source>
</evidence>
<proteinExistence type="predicted"/>